<dbReference type="Proteomes" id="UP001301958">
    <property type="component" value="Unassembled WGS sequence"/>
</dbReference>
<evidence type="ECO:0000259" key="1">
    <source>
        <dbReference type="Pfam" id="PF06985"/>
    </source>
</evidence>
<accession>A0AAN6YTB2</accession>
<reference evidence="2" key="1">
    <citation type="journal article" date="2023" name="Mol. Phylogenet. Evol.">
        <title>Genome-scale phylogeny and comparative genomics of the fungal order Sordariales.</title>
        <authorList>
            <person name="Hensen N."/>
            <person name="Bonometti L."/>
            <person name="Westerberg I."/>
            <person name="Brannstrom I.O."/>
            <person name="Guillou S."/>
            <person name="Cros-Aarteil S."/>
            <person name="Calhoun S."/>
            <person name="Haridas S."/>
            <person name="Kuo A."/>
            <person name="Mondo S."/>
            <person name="Pangilinan J."/>
            <person name="Riley R."/>
            <person name="LaButti K."/>
            <person name="Andreopoulos B."/>
            <person name="Lipzen A."/>
            <person name="Chen C."/>
            <person name="Yan M."/>
            <person name="Daum C."/>
            <person name="Ng V."/>
            <person name="Clum A."/>
            <person name="Steindorff A."/>
            <person name="Ohm R.A."/>
            <person name="Martin F."/>
            <person name="Silar P."/>
            <person name="Natvig D.O."/>
            <person name="Lalanne C."/>
            <person name="Gautier V."/>
            <person name="Ament-Velasquez S.L."/>
            <person name="Kruys A."/>
            <person name="Hutchinson M.I."/>
            <person name="Powell A.J."/>
            <person name="Barry K."/>
            <person name="Miller A.N."/>
            <person name="Grigoriev I.V."/>
            <person name="Debuchy R."/>
            <person name="Gladieux P."/>
            <person name="Hiltunen Thoren M."/>
            <person name="Johannesson H."/>
        </authorList>
    </citation>
    <scope>NUCLEOTIDE SEQUENCE</scope>
    <source>
        <strain evidence="2">CBS 990.96</strain>
    </source>
</reference>
<name>A0AAN6YTB2_9PEZI</name>
<evidence type="ECO:0000313" key="3">
    <source>
        <dbReference type="Proteomes" id="UP001301958"/>
    </source>
</evidence>
<dbReference type="PANTHER" id="PTHR10622">
    <property type="entry name" value="HET DOMAIN-CONTAINING PROTEIN"/>
    <property type="match status" value="1"/>
</dbReference>
<dbReference type="EMBL" id="MU865458">
    <property type="protein sequence ID" value="KAK4222707.1"/>
    <property type="molecule type" value="Genomic_DNA"/>
</dbReference>
<sequence length="641" mass="73359">MRLLKLSNTPGTTLRISSEELKVDKSEPYAILSHTWETDKTDELTLQELLNPSLNTSTKCGYRKTLKACEQALSRDNLKFTWVDTCCIDKESSAKLSEAIRSMYKWYKNAQVCYVYLSDLAPTNNNEKLTVATLYKCRWFSRGWTLQELIAPKNVVFFDQEWNERGTKNELSAVISEITKIPETLLNNTKPVSEYSVACRMSWASKRKTARPEDMAYCLLGIFGINMSERYGEGEEAFFRLQRKILKKPNAPDMSLFAWKDDADSWRRFAPVLATSPAQFRDSGNIVSKLEDSEYSRVNVGTRGIHLFVSLLHRPQEKEEEYKCILDLFSTQEEAEDAEESPSIGICLRKTSGGKYVRFNTGLIPDIGVVRRGQESVWSKDTRRMLVERIDLEMLFPSKFPFHDDPNDPVLGNRCSVLKINFCDPASPYRFSVAHAGAVPRSHWDIHHQVFFCSKSASRSWCGLFVHGRLYLDDSPSGNFIPVNFHVGSLWWNLGRPEAYIFSLHDMDSSLETRLEKNEFESCRIAESILWGVYHGWKGRKSAFVQTGWVDQASVESAMPKTAAKLWERGGYVIGTEETDMPTVDWYKKLPYTEEVVVKISVEINSEKDNTLCMANPVTRVDVRIKIMDQPPTCRKHGSKL</sequence>
<keyword evidence="3" id="KW-1185">Reference proteome</keyword>
<evidence type="ECO:0000313" key="2">
    <source>
        <dbReference type="EMBL" id="KAK4222707.1"/>
    </source>
</evidence>
<dbReference type="AlphaFoldDB" id="A0AAN6YTB2"/>
<comment type="caution">
    <text evidence="2">The sequence shown here is derived from an EMBL/GenBank/DDBJ whole genome shotgun (WGS) entry which is preliminary data.</text>
</comment>
<organism evidence="2 3">
    <name type="scientific">Podospora fimiseda</name>
    <dbReference type="NCBI Taxonomy" id="252190"/>
    <lineage>
        <taxon>Eukaryota</taxon>
        <taxon>Fungi</taxon>
        <taxon>Dikarya</taxon>
        <taxon>Ascomycota</taxon>
        <taxon>Pezizomycotina</taxon>
        <taxon>Sordariomycetes</taxon>
        <taxon>Sordariomycetidae</taxon>
        <taxon>Sordariales</taxon>
        <taxon>Podosporaceae</taxon>
        <taxon>Podospora</taxon>
    </lineage>
</organism>
<reference evidence="2" key="2">
    <citation type="submission" date="2023-05" db="EMBL/GenBank/DDBJ databases">
        <authorList>
            <consortium name="Lawrence Berkeley National Laboratory"/>
            <person name="Steindorff A."/>
            <person name="Hensen N."/>
            <person name="Bonometti L."/>
            <person name="Westerberg I."/>
            <person name="Brannstrom I.O."/>
            <person name="Guillou S."/>
            <person name="Cros-Aarteil S."/>
            <person name="Calhoun S."/>
            <person name="Haridas S."/>
            <person name="Kuo A."/>
            <person name="Mondo S."/>
            <person name="Pangilinan J."/>
            <person name="Riley R."/>
            <person name="Labutti K."/>
            <person name="Andreopoulos B."/>
            <person name="Lipzen A."/>
            <person name="Chen C."/>
            <person name="Yanf M."/>
            <person name="Daum C."/>
            <person name="Ng V."/>
            <person name="Clum A."/>
            <person name="Ohm R."/>
            <person name="Martin F."/>
            <person name="Silar P."/>
            <person name="Natvig D."/>
            <person name="Lalanne C."/>
            <person name="Gautier V."/>
            <person name="Ament-Velasquez S.L."/>
            <person name="Kruys A."/>
            <person name="Hutchinson M.I."/>
            <person name="Powell A.J."/>
            <person name="Barry K."/>
            <person name="Miller A.N."/>
            <person name="Grigoriev I.V."/>
            <person name="Debuchy R."/>
            <person name="Gladieux P."/>
            <person name="Thoren M.H."/>
            <person name="Johannesson H."/>
        </authorList>
    </citation>
    <scope>NUCLEOTIDE SEQUENCE</scope>
    <source>
        <strain evidence="2">CBS 990.96</strain>
    </source>
</reference>
<protein>
    <submittedName>
        <fullName evidence="2">Vegetative incompatibility protein</fullName>
    </submittedName>
</protein>
<gene>
    <name evidence="2" type="ORF">QBC38DRAFT_489251</name>
</gene>
<dbReference type="Pfam" id="PF06985">
    <property type="entry name" value="HET"/>
    <property type="match status" value="1"/>
</dbReference>
<dbReference type="InterPro" id="IPR010730">
    <property type="entry name" value="HET"/>
</dbReference>
<dbReference type="PANTHER" id="PTHR10622:SF12">
    <property type="entry name" value="HET DOMAIN-CONTAINING PROTEIN"/>
    <property type="match status" value="1"/>
</dbReference>
<proteinExistence type="predicted"/>
<feature type="domain" description="Heterokaryon incompatibility" evidence="1">
    <location>
        <begin position="29"/>
        <end position="124"/>
    </location>
</feature>